<evidence type="ECO:0000259" key="4">
    <source>
        <dbReference type="SMART" id="SM00768"/>
    </source>
</evidence>
<dbReference type="SMART" id="SM00768">
    <property type="entry name" value="X8"/>
    <property type="match status" value="1"/>
</dbReference>
<evidence type="ECO:0000313" key="5">
    <source>
        <dbReference type="EMBL" id="KAI5070098.1"/>
    </source>
</evidence>
<keyword evidence="2" id="KW-1015">Disulfide bond</keyword>
<protein>
    <recommendedName>
        <fullName evidence="4">X8 domain-containing protein</fullName>
    </recommendedName>
</protein>
<dbReference type="PANTHER" id="PTHR31044">
    <property type="entry name" value="BETA-1,3 GLUCANASE"/>
    <property type="match status" value="1"/>
</dbReference>
<dbReference type="AlphaFoldDB" id="A0A9D4UML8"/>
<dbReference type="InterPro" id="IPR012946">
    <property type="entry name" value="X8"/>
</dbReference>
<evidence type="ECO:0000256" key="3">
    <source>
        <dbReference type="SAM" id="SignalP"/>
    </source>
</evidence>
<evidence type="ECO:0000256" key="2">
    <source>
        <dbReference type="ARBA" id="ARBA00023157"/>
    </source>
</evidence>
<gene>
    <name evidence="5" type="ORF">GOP47_0014441</name>
</gene>
<comment type="caution">
    <text evidence="5">The sequence shown here is derived from an EMBL/GenBank/DDBJ whole genome shotgun (WGS) entry which is preliminary data.</text>
</comment>
<dbReference type="OrthoDB" id="2019109at2759"/>
<dbReference type="Pfam" id="PF07983">
    <property type="entry name" value="X8"/>
    <property type="match status" value="1"/>
</dbReference>
<evidence type="ECO:0000313" key="6">
    <source>
        <dbReference type="Proteomes" id="UP000886520"/>
    </source>
</evidence>
<dbReference type="PANTHER" id="PTHR31044:SF57">
    <property type="entry name" value="CARBOHYDRATE-BINDING X8 DOMAIN SUPERFAMILY PROTEIN"/>
    <property type="match status" value="1"/>
</dbReference>
<reference evidence="5" key="1">
    <citation type="submission" date="2021-01" db="EMBL/GenBank/DDBJ databases">
        <title>Adiantum capillus-veneris genome.</title>
        <authorList>
            <person name="Fang Y."/>
            <person name="Liao Q."/>
        </authorList>
    </citation>
    <scope>NUCLEOTIDE SEQUENCE</scope>
    <source>
        <strain evidence="5">H3</strain>
        <tissue evidence="5">Leaf</tissue>
    </source>
</reference>
<dbReference type="Proteomes" id="UP000886520">
    <property type="component" value="Chromosome 14"/>
</dbReference>
<feature type="signal peptide" evidence="3">
    <location>
        <begin position="1"/>
        <end position="23"/>
    </location>
</feature>
<dbReference type="InterPro" id="IPR044788">
    <property type="entry name" value="X8_dom_prot"/>
</dbReference>
<dbReference type="Gene3D" id="1.20.58.1040">
    <property type="match status" value="1"/>
</dbReference>
<proteinExistence type="predicted"/>
<sequence length="131" mass="14193">MAFPASVLLPGLLCSFFLAFVSGYSTDIHTQGADQPQGGGQKLWCVANPSVPESELTKNLNFACGEGGANCKQLEPGGACYEPKSLISHASYAMNLYYQAQGRNYWNCYFHNTGLVVFTDPSYGKCTYPAQ</sequence>
<organism evidence="5 6">
    <name type="scientific">Adiantum capillus-veneris</name>
    <name type="common">Maidenhair fern</name>
    <dbReference type="NCBI Taxonomy" id="13818"/>
    <lineage>
        <taxon>Eukaryota</taxon>
        <taxon>Viridiplantae</taxon>
        <taxon>Streptophyta</taxon>
        <taxon>Embryophyta</taxon>
        <taxon>Tracheophyta</taxon>
        <taxon>Polypodiopsida</taxon>
        <taxon>Polypodiidae</taxon>
        <taxon>Polypodiales</taxon>
        <taxon>Pteridineae</taxon>
        <taxon>Pteridaceae</taxon>
        <taxon>Vittarioideae</taxon>
        <taxon>Adiantum</taxon>
    </lineage>
</organism>
<keyword evidence="1 3" id="KW-0732">Signal</keyword>
<name>A0A9D4UML8_ADICA</name>
<feature type="domain" description="X8" evidence="4">
    <location>
        <begin position="43"/>
        <end position="128"/>
    </location>
</feature>
<dbReference type="GO" id="GO:0009506">
    <property type="term" value="C:plasmodesma"/>
    <property type="evidence" value="ECO:0007669"/>
    <property type="project" value="UniProtKB-ARBA"/>
</dbReference>
<keyword evidence="6" id="KW-1185">Reference proteome</keyword>
<evidence type="ECO:0000256" key="1">
    <source>
        <dbReference type="ARBA" id="ARBA00022729"/>
    </source>
</evidence>
<dbReference type="FunFam" id="1.20.58.1040:FF:000003">
    <property type="entry name" value="glucan endo-1,3-beta-glucosidase 7"/>
    <property type="match status" value="1"/>
</dbReference>
<dbReference type="EMBL" id="JABFUD020000014">
    <property type="protein sequence ID" value="KAI5070098.1"/>
    <property type="molecule type" value="Genomic_DNA"/>
</dbReference>
<feature type="chain" id="PRO_5038855225" description="X8 domain-containing protein" evidence="3">
    <location>
        <begin position="24"/>
        <end position="131"/>
    </location>
</feature>
<accession>A0A9D4UML8</accession>